<reference evidence="1" key="2">
    <citation type="submission" date="2023-05" db="EMBL/GenBank/DDBJ databases">
        <authorList>
            <person name="Fouks B."/>
        </authorList>
    </citation>
    <scope>NUCLEOTIDE SEQUENCE</scope>
    <source>
        <strain evidence="1">Stay&amp;Tobe</strain>
        <tissue evidence="1">Testes</tissue>
    </source>
</reference>
<proteinExistence type="predicted"/>
<keyword evidence="2" id="KW-1185">Reference proteome</keyword>
<evidence type="ECO:0000313" key="1">
    <source>
        <dbReference type="EMBL" id="KAJ9589013.1"/>
    </source>
</evidence>
<organism evidence="1 2">
    <name type="scientific">Diploptera punctata</name>
    <name type="common">Pacific beetle cockroach</name>
    <dbReference type="NCBI Taxonomy" id="6984"/>
    <lineage>
        <taxon>Eukaryota</taxon>
        <taxon>Metazoa</taxon>
        <taxon>Ecdysozoa</taxon>
        <taxon>Arthropoda</taxon>
        <taxon>Hexapoda</taxon>
        <taxon>Insecta</taxon>
        <taxon>Pterygota</taxon>
        <taxon>Neoptera</taxon>
        <taxon>Polyneoptera</taxon>
        <taxon>Dictyoptera</taxon>
        <taxon>Blattodea</taxon>
        <taxon>Blaberoidea</taxon>
        <taxon>Blaberidae</taxon>
        <taxon>Diplopterinae</taxon>
        <taxon>Diploptera</taxon>
    </lineage>
</organism>
<evidence type="ECO:0000313" key="2">
    <source>
        <dbReference type="Proteomes" id="UP001233999"/>
    </source>
</evidence>
<feature type="non-terminal residue" evidence="1">
    <location>
        <position position="1"/>
    </location>
</feature>
<dbReference type="EMBL" id="JASPKZ010005288">
    <property type="protein sequence ID" value="KAJ9589013.1"/>
    <property type="molecule type" value="Genomic_DNA"/>
</dbReference>
<reference evidence="1" key="1">
    <citation type="journal article" date="2023" name="IScience">
        <title>Live-bearing cockroach genome reveals convergent evolutionary mechanisms linked to viviparity in insects and beyond.</title>
        <authorList>
            <person name="Fouks B."/>
            <person name="Harrison M.C."/>
            <person name="Mikhailova A.A."/>
            <person name="Marchal E."/>
            <person name="English S."/>
            <person name="Carruthers M."/>
            <person name="Jennings E.C."/>
            <person name="Chiamaka E.L."/>
            <person name="Frigard R.A."/>
            <person name="Pippel M."/>
            <person name="Attardo G.M."/>
            <person name="Benoit J.B."/>
            <person name="Bornberg-Bauer E."/>
            <person name="Tobe S.S."/>
        </authorList>
    </citation>
    <scope>NUCLEOTIDE SEQUENCE</scope>
    <source>
        <strain evidence="1">Stay&amp;Tobe</strain>
    </source>
</reference>
<sequence length="172" mass="19386">VWDVSPVVEYLAGHMNIRINPDKSFSLHVSGKTPKLDALKTFLYTSLDFLMRTAQFSKDLVLVRNNMAKVPVCFGNCVFPMHNGSISTPSRKYDVKLNLRKLQRMSSSSMPATQQRDATLVVCLPVADHRVYRGRMLFRPQDEGVDGSEAVLGAPFGEGPQDRDKLYFTYLL</sequence>
<comment type="caution">
    <text evidence="1">The sequence shown here is derived from an EMBL/GenBank/DDBJ whole genome shotgun (WGS) entry which is preliminary data.</text>
</comment>
<protein>
    <submittedName>
        <fullName evidence="1">Uncharacterized protein</fullName>
    </submittedName>
</protein>
<name>A0AAD8A067_DIPPU</name>
<accession>A0AAD8A067</accession>
<gene>
    <name evidence="1" type="ORF">L9F63_017708</name>
</gene>
<dbReference type="AlphaFoldDB" id="A0AAD8A067"/>
<dbReference type="Proteomes" id="UP001233999">
    <property type="component" value="Unassembled WGS sequence"/>
</dbReference>